<accession>A0ACC3T0V3</accession>
<protein>
    <submittedName>
        <fullName evidence="1">t-SNARE</fullName>
    </submittedName>
</protein>
<evidence type="ECO:0000313" key="2">
    <source>
        <dbReference type="Proteomes" id="UP001433508"/>
    </source>
</evidence>
<dbReference type="Proteomes" id="UP001433508">
    <property type="component" value="Unassembled WGS sequence"/>
</dbReference>
<sequence>MFRDRTNLYYSYRQSYARHPFSISASSYAYASSGAVTHTPPPGGTRDDDRNPLLSENVDGSGEDVAIEMDILPPSWTDVSDEVNQILDLIKQKSERLDKLHQEHVLPGFDDRSKQESVIEHLTTEITQHFHECQRLVKSLETILQQSNPTSAQINMSRNMQISLATKVQEVTTQFRKKQSAYLKTLRGNRAASLPLVTATTYPEDDLDVSFSQSQIQQSARVAESSNDTVIRQREAEITQIAQGIIELADIFKELQTMVIDQGTLLDRIDYNIENMKVHVKAADTELRQAAHYQQRTQKCKIIIFLSLLVFLLMVVIYFKFRRRAYSTPPPTLPPLPPQDPTAPEKPTDQIPAVEPPAGRDSHWGRL</sequence>
<dbReference type="EMBL" id="MU971372">
    <property type="protein sequence ID" value="KAK9237246.1"/>
    <property type="molecule type" value="Genomic_DNA"/>
</dbReference>
<organism evidence="1 2">
    <name type="scientific">Lipomyces kononenkoae</name>
    <name type="common">Yeast</name>
    <dbReference type="NCBI Taxonomy" id="34357"/>
    <lineage>
        <taxon>Eukaryota</taxon>
        <taxon>Fungi</taxon>
        <taxon>Dikarya</taxon>
        <taxon>Ascomycota</taxon>
        <taxon>Saccharomycotina</taxon>
        <taxon>Lipomycetes</taxon>
        <taxon>Lipomycetales</taxon>
        <taxon>Lipomycetaceae</taxon>
        <taxon>Lipomyces</taxon>
    </lineage>
</organism>
<name>A0ACC3T0V3_LIPKO</name>
<reference evidence="2" key="1">
    <citation type="journal article" date="2024" name="Front. Bioeng. Biotechnol.">
        <title>Genome-scale model development and genomic sequencing of the oleaginous clade Lipomyces.</title>
        <authorList>
            <person name="Czajka J.J."/>
            <person name="Han Y."/>
            <person name="Kim J."/>
            <person name="Mondo S.J."/>
            <person name="Hofstad B.A."/>
            <person name="Robles A."/>
            <person name="Haridas S."/>
            <person name="Riley R."/>
            <person name="LaButti K."/>
            <person name="Pangilinan J."/>
            <person name="Andreopoulos W."/>
            <person name="Lipzen A."/>
            <person name="Yan J."/>
            <person name="Wang M."/>
            <person name="Ng V."/>
            <person name="Grigoriev I.V."/>
            <person name="Spatafora J.W."/>
            <person name="Magnuson J.K."/>
            <person name="Baker S.E."/>
            <person name="Pomraning K.R."/>
        </authorList>
    </citation>
    <scope>NUCLEOTIDE SEQUENCE [LARGE SCALE GENOMIC DNA]</scope>
    <source>
        <strain evidence="2">CBS 7786</strain>
    </source>
</reference>
<keyword evidence="2" id="KW-1185">Reference proteome</keyword>
<proteinExistence type="predicted"/>
<evidence type="ECO:0000313" key="1">
    <source>
        <dbReference type="EMBL" id="KAK9237246.1"/>
    </source>
</evidence>
<comment type="caution">
    <text evidence="1">The sequence shown here is derived from an EMBL/GenBank/DDBJ whole genome shotgun (WGS) entry which is preliminary data.</text>
</comment>
<gene>
    <name evidence="1" type="ORF">V1525DRAFT_456966</name>
</gene>